<name>M5SKK1_9BACT</name>
<proteinExistence type="predicted"/>
<protein>
    <submittedName>
        <fullName evidence="1">Uncharacterized protein</fullName>
    </submittedName>
</protein>
<accession>M5SKK1</accession>
<dbReference type="EMBL" id="ANOF01000085">
    <property type="protein sequence ID" value="EMI26744.1"/>
    <property type="molecule type" value="Genomic_DNA"/>
</dbReference>
<dbReference type="STRING" id="1263868.RESH_02637"/>
<evidence type="ECO:0000313" key="1">
    <source>
        <dbReference type="EMBL" id="EMI26744.1"/>
    </source>
</evidence>
<gene>
    <name evidence="1" type="ORF">RESH_02637</name>
</gene>
<organism evidence="1 2">
    <name type="scientific">Rhodopirellula europaea SH398</name>
    <dbReference type="NCBI Taxonomy" id="1263868"/>
    <lineage>
        <taxon>Bacteria</taxon>
        <taxon>Pseudomonadati</taxon>
        <taxon>Planctomycetota</taxon>
        <taxon>Planctomycetia</taxon>
        <taxon>Pirellulales</taxon>
        <taxon>Pirellulaceae</taxon>
        <taxon>Rhodopirellula</taxon>
    </lineage>
</organism>
<evidence type="ECO:0000313" key="2">
    <source>
        <dbReference type="Proteomes" id="UP000011996"/>
    </source>
</evidence>
<dbReference type="AlphaFoldDB" id="M5SKK1"/>
<sequence>MPQTGSQNAAILATLPVARDFPAVSANRFLHGENRSICRFAER</sequence>
<comment type="caution">
    <text evidence="1">The sequence shown here is derived from an EMBL/GenBank/DDBJ whole genome shotgun (WGS) entry which is preliminary data.</text>
</comment>
<dbReference type="Proteomes" id="UP000011996">
    <property type="component" value="Unassembled WGS sequence"/>
</dbReference>
<reference evidence="1 2" key="1">
    <citation type="journal article" date="2013" name="Mar. Genomics">
        <title>Expression of sulfatases in Rhodopirellula baltica and the diversity of sulfatases in the genus Rhodopirellula.</title>
        <authorList>
            <person name="Wegner C.E."/>
            <person name="Richter-Heitmann T."/>
            <person name="Klindworth A."/>
            <person name="Klockow C."/>
            <person name="Richter M."/>
            <person name="Achstetter T."/>
            <person name="Glockner F.O."/>
            <person name="Harder J."/>
        </authorList>
    </citation>
    <scope>NUCLEOTIDE SEQUENCE [LARGE SCALE GENOMIC DNA]</scope>
    <source>
        <strain evidence="1 2">SH398</strain>
    </source>
</reference>